<feature type="transmembrane region" description="Helical" evidence="1">
    <location>
        <begin position="132"/>
        <end position="154"/>
    </location>
</feature>
<feature type="transmembrane region" description="Helical" evidence="1">
    <location>
        <begin position="107"/>
        <end position="126"/>
    </location>
</feature>
<reference evidence="2" key="1">
    <citation type="submission" date="2022-04" db="EMBL/GenBank/DDBJ databases">
        <title>Evolutionary, genomic, and biogeographic characterization of Chryseobacterium nepalense represented by a plastic-degrading bacterium AC3.</title>
        <authorList>
            <person name="Yin Z."/>
            <person name="Liu X."/>
            <person name="Wang D."/>
            <person name="Xie Z."/>
        </authorList>
    </citation>
    <scope>NUCLEOTIDE SEQUENCE</scope>
    <source>
        <strain evidence="2">AC3</strain>
    </source>
</reference>
<feature type="transmembrane region" description="Helical" evidence="1">
    <location>
        <begin position="34"/>
        <end position="60"/>
    </location>
</feature>
<evidence type="ECO:0000313" key="3">
    <source>
        <dbReference type="Proteomes" id="UP000830552"/>
    </source>
</evidence>
<evidence type="ECO:0000313" key="2">
    <source>
        <dbReference type="EMBL" id="UPQ76150.1"/>
    </source>
</evidence>
<dbReference type="RefSeq" id="WP_248392864.1">
    <property type="nucleotide sequence ID" value="NZ_CP096203.1"/>
</dbReference>
<organism evidence="2 3">
    <name type="scientific">Chryseobacterium nepalense</name>
    <dbReference type="NCBI Taxonomy" id="1854498"/>
    <lineage>
        <taxon>Bacteria</taxon>
        <taxon>Pseudomonadati</taxon>
        <taxon>Bacteroidota</taxon>
        <taxon>Flavobacteriia</taxon>
        <taxon>Flavobacteriales</taxon>
        <taxon>Weeksellaceae</taxon>
        <taxon>Chryseobacterium group</taxon>
        <taxon>Chryseobacterium</taxon>
    </lineage>
</organism>
<evidence type="ECO:0000256" key="1">
    <source>
        <dbReference type="SAM" id="Phobius"/>
    </source>
</evidence>
<gene>
    <name evidence="2" type="ORF">M0D58_01070</name>
</gene>
<keyword evidence="1" id="KW-1133">Transmembrane helix</keyword>
<keyword evidence="1" id="KW-0472">Membrane</keyword>
<name>A0ABY4K9U3_9FLAO</name>
<keyword evidence="3" id="KW-1185">Reference proteome</keyword>
<accession>A0ABY4K9U3</accession>
<dbReference type="Proteomes" id="UP000830552">
    <property type="component" value="Chromosome"/>
</dbReference>
<sequence length="187" mass="21409">MHHKQSQQTSPQNRQELTQEKQLIRQNRTGLSKLIIEITASVFVIISAILPFLNNIVGYFTDVTVQLDNNAGVRSLDLDSAIYFLSIPVCMILLALGGLFRANRFTFYAALISGYFHLSTYVKFVFFNQNKISAIADAAIICLLLVIIVLVFLLDRYYRKIYLLDKFNNSTLERFSSILFKRLGKNE</sequence>
<keyword evidence="1" id="KW-0812">Transmembrane</keyword>
<protein>
    <submittedName>
        <fullName evidence="2">Uncharacterized protein</fullName>
    </submittedName>
</protein>
<feature type="transmembrane region" description="Helical" evidence="1">
    <location>
        <begin position="80"/>
        <end position="100"/>
    </location>
</feature>
<proteinExistence type="predicted"/>
<dbReference type="EMBL" id="CP096203">
    <property type="protein sequence ID" value="UPQ76150.1"/>
    <property type="molecule type" value="Genomic_DNA"/>
</dbReference>